<dbReference type="Gene3D" id="1.20.1540.10">
    <property type="entry name" value="Rhomboid-like"/>
    <property type="match status" value="1"/>
</dbReference>
<feature type="transmembrane region" description="Helical" evidence="5">
    <location>
        <begin position="51"/>
        <end position="75"/>
    </location>
</feature>
<name>A0A1E7Z5M0_9ALTE</name>
<dbReference type="GO" id="GO:0016020">
    <property type="term" value="C:membrane"/>
    <property type="evidence" value="ECO:0007669"/>
    <property type="project" value="UniProtKB-SubCell"/>
</dbReference>
<keyword evidence="8" id="KW-1185">Reference proteome</keyword>
<comment type="caution">
    <text evidence="7">The sequence shown here is derived from an EMBL/GenBank/DDBJ whole genome shotgun (WGS) entry which is preliminary data.</text>
</comment>
<dbReference type="GO" id="GO:0004252">
    <property type="term" value="F:serine-type endopeptidase activity"/>
    <property type="evidence" value="ECO:0007669"/>
    <property type="project" value="InterPro"/>
</dbReference>
<dbReference type="Pfam" id="PF01694">
    <property type="entry name" value="Rhomboid"/>
    <property type="match status" value="1"/>
</dbReference>
<evidence type="ECO:0000256" key="1">
    <source>
        <dbReference type="ARBA" id="ARBA00004141"/>
    </source>
</evidence>
<comment type="subcellular location">
    <subcellularLocation>
        <location evidence="1">Membrane</location>
        <topology evidence="1">Multi-pass membrane protein</topology>
    </subcellularLocation>
</comment>
<protein>
    <submittedName>
        <fullName evidence="7">Rhombosortase</fullName>
    </submittedName>
</protein>
<gene>
    <name evidence="7" type="ORF">BFC18_01215</name>
</gene>
<proteinExistence type="predicted"/>
<dbReference type="OrthoDB" id="196054at2"/>
<dbReference type="NCBIfam" id="TIGR03902">
    <property type="entry name" value="rhom_GG_sort"/>
    <property type="match status" value="1"/>
</dbReference>
<evidence type="ECO:0000313" key="8">
    <source>
        <dbReference type="Proteomes" id="UP000175691"/>
    </source>
</evidence>
<evidence type="ECO:0000256" key="3">
    <source>
        <dbReference type="ARBA" id="ARBA00022989"/>
    </source>
</evidence>
<evidence type="ECO:0000256" key="4">
    <source>
        <dbReference type="ARBA" id="ARBA00023136"/>
    </source>
</evidence>
<evidence type="ECO:0000256" key="5">
    <source>
        <dbReference type="SAM" id="Phobius"/>
    </source>
</evidence>
<dbReference type="SUPFAM" id="SSF144091">
    <property type="entry name" value="Rhomboid-like"/>
    <property type="match status" value="1"/>
</dbReference>
<feature type="transmembrane region" description="Helical" evidence="5">
    <location>
        <begin position="175"/>
        <end position="192"/>
    </location>
</feature>
<keyword evidence="4 5" id="KW-0472">Membrane</keyword>
<reference evidence="7 8" key="1">
    <citation type="submission" date="2016-08" db="EMBL/GenBank/DDBJ databases">
        <authorList>
            <person name="Seilhamer J.J."/>
        </authorList>
    </citation>
    <scope>NUCLEOTIDE SEQUENCE [LARGE SCALE GENOMIC DNA]</scope>
    <source>
        <strain evidence="7 8">KCTC 42603</strain>
    </source>
</reference>
<feature type="domain" description="Peptidase S54 rhomboid" evidence="6">
    <location>
        <begin position="47"/>
        <end position="188"/>
    </location>
</feature>
<dbReference type="InterPro" id="IPR035952">
    <property type="entry name" value="Rhomboid-like_sf"/>
</dbReference>
<feature type="transmembrane region" description="Helical" evidence="5">
    <location>
        <begin position="87"/>
        <end position="105"/>
    </location>
</feature>
<dbReference type="Proteomes" id="UP000175691">
    <property type="component" value="Unassembled WGS sequence"/>
</dbReference>
<evidence type="ECO:0000313" key="7">
    <source>
        <dbReference type="EMBL" id="OFC68701.1"/>
    </source>
</evidence>
<dbReference type="EMBL" id="MDHN01000045">
    <property type="protein sequence ID" value="OFC68701.1"/>
    <property type="molecule type" value="Genomic_DNA"/>
</dbReference>
<dbReference type="InterPro" id="IPR022764">
    <property type="entry name" value="Peptidase_S54_rhomboid_dom"/>
</dbReference>
<dbReference type="STRING" id="1656094.BFC18_01215"/>
<evidence type="ECO:0000256" key="2">
    <source>
        <dbReference type="ARBA" id="ARBA00022692"/>
    </source>
</evidence>
<keyword evidence="3 5" id="KW-1133">Transmembrane helix</keyword>
<dbReference type="RefSeq" id="WP_070127740.1">
    <property type="nucleotide sequence ID" value="NZ_MDHN01000045.1"/>
</dbReference>
<dbReference type="InterPro" id="IPR023826">
    <property type="entry name" value="Rhom-like_SP_proteobac"/>
</dbReference>
<organism evidence="7 8">
    <name type="scientific">Alteromonas confluentis</name>
    <dbReference type="NCBI Taxonomy" id="1656094"/>
    <lineage>
        <taxon>Bacteria</taxon>
        <taxon>Pseudomonadati</taxon>
        <taxon>Pseudomonadota</taxon>
        <taxon>Gammaproteobacteria</taxon>
        <taxon>Alteromonadales</taxon>
        <taxon>Alteromonadaceae</taxon>
        <taxon>Alteromonas/Salinimonas group</taxon>
        <taxon>Alteromonas</taxon>
    </lineage>
</organism>
<dbReference type="AlphaFoldDB" id="A0A1E7Z5M0"/>
<keyword evidence="2 5" id="KW-0812">Transmembrane</keyword>
<accession>A0A1E7Z5M0</accession>
<evidence type="ECO:0000259" key="6">
    <source>
        <dbReference type="Pfam" id="PF01694"/>
    </source>
</evidence>
<sequence>MTDKSKQFVTAYGGPVLLALIALLAQAFEPLSGQWLAYDRYAVEGMETWRLLTANIVHTNFYHTVLNLTGLLLLSLLHSQHYRIIRFWKVFLWCAVLTSVGIYFFSPGLIWYAGLSGALHGMFIWGACMDIRAGMKSGFLLLAGVLLKVCYEQVYGSSDELASLIDATVAVDAHLYGAIAGIIIFVLMIIPARRSR</sequence>